<feature type="domain" description="DUF305" evidence="2">
    <location>
        <begin position="55"/>
        <end position="206"/>
    </location>
</feature>
<dbReference type="PANTHER" id="PTHR36933:SF1">
    <property type="entry name" value="SLL0788 PROTEIN"/>
    <property type="match status" value="1"/>
</dbReference>
<dbReference type="Proteomes" id="UP001165136">
    <property type="component" value="Unassembled WGS sequence"/>
</dbReference>
<reference evidence="3" key="1">
    <citation type="submission" date="2023-03" db="EMBL/GenBank/DDBJ databases">
        <title>Amycolatopsis taiwanensis NBRC 103393.</title>
        <authorList>
            <person name="Ichikawa N."/>
            <person name="Sato H."/>
            <person name="Tonouchi N."/>
        </authorList>
    </citation>
    <scope>NUCLEOTIDE SEQUENCE</scope>
    <source>
        <strain evidence="3">NBRC 103393</strain>
    </source>
</reference>
<gene>
    <name evidence="3" type="ORF">Atai01_75610</name>
</gene>
<comment type="caution">
    <text evidence="3">The sequence shown here is derived from an EMBL/GenBank/DDBJ whole genome shotgun (WGS) entry which is preliminary data.</text>
</comment>
<dbReference type="AlphaFoldDB" id="A0A9W6VKZ7"/>
<sequence>MLNKKTLGISAAIAASALVLAACGSSTSGNDGHDMSTMTSTTAATAQPAAHNDADVTFAQGMIPHHQQAVTMAQLAASHAAGQQVKDLAARIQQAQDPEIQKMTGWLNQWGAPVSGSAMPPMSGMPGMDHGSMAGMMSDADMQKLAQAGGADFDKMFLQMMISHHQGAVDMARTELGSGSNAEAKALAQNIVDSQTVEINEMQQLLAS</sequence>
<proteinExistence type="predicted"/>
<dbReference type="InterPro" id="IPR012347">
    <property type="entry name" value="Ferritin-like"/>
</dbReference>
<keyword evidence="1" id="KW-0732">Signal</keyword>
<evidence type="ECO:0000313" key="4">
    <source>
        <dbReference type="Proteomes" id="UP001165136"/>
    </source>
</evidence>
<dbReference type="PANTHER" id="PTHR36933">
    <property type="entry name" value="SLL0788 PROTEIN"/>
    <property type="match status" value="1"/>
</dbReference>
<evidence type="ECO:0000313" key="3">
    <source>
        <dbReference type="EMBL" id="GLY70942.1"/>
    </source>
</evidence>
<feature type="signal peptide" evidence="1">
    <location>
        <begin position="1"/>
        <end position="21"/>
    </location>
</feature>
<dbReference type="RefSeq" id="WP_285490391.1">
    <property type="nucleotide sequence ID" value="NZ_BSTI01000028.1"/>
</dbReference>
<evidence type="ECO:0000256" key="1">
    <source>
        <dbReference type="SAM" id="SignalP"/>
    </source>
</evidence>
<name>A0A9W6VKZ7_9PSEU</name>
<evidence type="ECO:0000259" key="2">
    <source>
        <dbReference type="Pfam" id="PF03713"/>
    </source>
</evidence>
<dbReference type="Gene3D" id="1.20.1260.10">
    <property type="match status" value="1"/>
</dbReference>
<protein>
    <recommendedName>
        <fullName evidence="2">DUF305 domain-containing protein</fullName>
    </recommendedName>
</protein>
<dbReference type="PROSITE" id="PS51257">
    <property type="entry name" value="PROKAR_LIPOPROTEIN"/>
    <property type="match status" value="1"/>
</dbReference>
<dbReference type="Pfam" id="PF03713">
    <property type="entry name" value="DUF305"/>
    <property type="match status" value="1"/>
</dbReference>
<keyword evidence="4" id="KW-1185">Reference proteome</keyword>
<accession>A0A9W6VKZ7</accession>
<dbReference type="InterPro" id="IPR005183">
    <property type="entry name" value="DUF305_CopM-like"/>
</dbReference>
<feature type="chain" id="PRO_5040787722" description="DUF305 domain-containing protein" evidence="1">
    <location>
        <begin position="22"/>
        <end position="208"/>
    </location>
</feature>
<organism evidence="3 4">
    <name type="scientific">Amycolatopsis taiwanensis</name>
    <dbReference type="NCBI Taxonomy" id="342230"/>
    <lineage>
        <taxon>Bacteria</taxon>
        <taxon>Bacillati</taxon>
        <taxon>Actinomycetota</taxon>
        <taxon>Actinomycetes</taxon>
        <taxon>Pseudonocardiales</taxon>
        <taxon>Pseudonocardiaceae</taxon>
        <taxon>Amycolatopsis</taxon>
    </lineage>
</organism>
<dbReference type="EMBL" id="BSTI01000028">
    <property type="protein sequence ID" value="GLY70942.1"/>
    <property type="molecule type" value="Genomic_DNA"/>
</dbReference>